<evidence type="ECO:0000256" key="5">
    <source>
        <dbReference type="ARBA" id="ARBA00022833"/>
    </source>
</evidence>
<comment type="subcellular location">
    <subcellularLocation>
        <location evidence="1">Nucleus</location>
    </subcellularLocation>
</comment>
<dbReference type="OrthoDB" id="6105938at2759"/>
<gene>
    <name evidence="9" type="ORF">L873DRAFT_1679656</name>
</gene>
<proteinExistence type="predicted"/>
<feature type="non-terminal residue" evidence="9">
    <location>
        <position position="129"/>
    </location>
</feature>
<dbReference type="SUPFAM" id="SSF57667">
    <property type="entry name" value="beta-beta-alpha zinc fingers"/>
    <property type="match status" value="2"/>
</dbReference>
<evidence type="ECO:0000256" key="6">
    <source>
        <dbReference type="ARBA" id="ARBA00023242"/>
    </source>
</evidence>
<dbReference type="InterPro" id="IPR013087">
    <property type="entry name" value="Znf_C2H2_type"/>
</dbReference>
<accession>A0A3N4JUH6</accession>
<keyword evidence="2" id="KW-0479">Metal-binding</keyword>
<dbReference type="GO" id="GO:0010468">
    <property type="term" value="P:regulation of gene expression"/>
    <property type="evidence" value="ECO:0007669"/>
    <property type="project" value="TreeGrafter"/>
</dbReference>
<dbReference type="AlphaFoldDB" id="A0A3N4JUH6"/>
<feature type="domain" description="C2H2-type" evidence="8">
    <location>
        <begin position="63"/>
        <end position="93"/>
    </location>
</feature>
<dbReference type="Proteomes" id="UP000276215">
    <property type="component" value="Unassembled WGS sequence"/>
</dbReference>
<dbReference type="EMBL" id="ML120378">
    <property type="protein sequence ID" value="RPB00679.1"/>
    <property type="molecule type" value="Genomic_DNA"/>
</dbReference>
<keyword evidence="5" id="KW-0862">Zinc</keyword>
<dbReference type="Gene3D" id="3.30.160.60">
    <property type="entry name" value="Classic Zinc Finger"/>
    <property type="match status" value="2"/>
</dbReference>
<dbReference type="GO" id="GO:0005634">
    <property type="term" value="C:nucleus"/>
    <property type="evidence" value="ECO:0007669"/>
    <property type="project" value="UniProtKB-SubCell"/>
</dbReference>
<evidence type="ECO:0000313" key="9">
    <source>
        <dbReference type="EMBL" id="RPB00679.1"/>
    </source>
</evidence>
<organism evidence="9 10">
    <name type="scientific">Choiromyces venosus 120613-1</name>
    <dbReference type="NCBI Taxonomy" id="1336337"/>
    <lineage>
        <taxon>Eukaryota</taxon>
        <taxon>Fungi</taxon>
        <taxon>Dikarya</taxon>
        <taxon>Ascomycota</taxon>
        <taxon>Pezizomycotina</taxon>
        <taxon>Pezizomycetes</taxon>
        <taxon>Pezizales</taxon>
        <taxon>Tuberaceae</taxon>
        <taxon>Choiromyces</taxon>
    </lineage>
</organism>
<evidence type="ECO:0000256" key="1">
    <source>
        <dbReference type="ARBA" id="ARBA00004123"/>
    </source>
</evidence>
<dbReference type="GO" id="GO:0008270">
    <property type="term" value="F:zinc ion binding"/>
    <property type="evidence" value="ECO:0007669"/>
    <property type="project" value="UniProtKB-KW"/>
</dbReference>
<dbReference type="InterPro" id="IPR036236">
    <property type="entry name" value="Znf_C2H2_sf"/>
</dbReference>
<keyword evidence="4 7" id="KW-0863">Zinc-finger</keyword>
<evidence type="ECO:0000259" key="8">
    <source>
        <dbReference type="PROSITE" id="PS50157"/>
    </source>
</evidence>
<evidence type="ECO:0000256" key="4">
    <source>
        <dbReference type="ARBA" id="ARBA00022771"/>
    </source>
</evidence>
<dbReference type="PANTHER" id="PTHR16515">
    <property type="entry name" value="PR DOMAIN ZINC FINGER PROTEIN"/>
    <property type="match status" value="1"/>
</dbReference>
<evidence type="ECO:0000256" key="3">
    <source>
        <dbReference type="ARBA" id="ARBA00022737"/>
    </source>
</evidence>
<evidence type="ECO:0000313" key="10">
    <source>
        <dbReference type="Proteomes" id="UP000276215"/>
    </source>
</evidence>
<name>A0A3N4JUH6_9PEZI</name>
<evidence type="ECO:0000256" key="7">
    <source>
        <dbReference type="PROSITE-ProRule" id="PRU00042"/>
    </source>
</evidence>
<keyword evidence="6" id="KW-0539">Nucleus</keyword>
<keyword evidence="3" id="KW-0677">Repeat</keyword>
<sequence length="129" mass="14676">MSFCDLCWRGFGVPANFSKHLTSPVHARGKCFQCNECALWFSTKGALGRHRKSLCEVPEIEDYHCTECRQDFTSPSGLRRHLRKTSIHAPTKIRCLSRYTCGKSFTTVSGMVYHLESGACTKQLNKERL</sequence>
<dbReference type="STRING" id="1336337.A0A3N4JUH6"/>
<protein>
    <recommendedName>
        <fullName evidence="8">C2H2-type domain-containing protein</fullName>
    </recommendedName>
</protein>
<dbReference type="InterPro" id="IPR050331">
    <property type="entry name" value="Zinc_finger"/>
</dbReference>
<evidence type="ECO:0000256" key="2">
    <source>
        <dbReference type="ARBA" id="ARBA00022723"/>
    </source>
</evidence>
<reference evidence="9 10" key="1">
    <citation type="journal article" date="2018" name="Nat. Ecol. Evol.">
        <title>Pezizomycetes genomes reveal the molecular basis of ectomycorrhizal truffle lifestyle.</title>
        <authorList>
            <person name="Murat C."/>
            <person name="Payen T."/>
            <person name="Noel B."/>
            <person name="Kuo A."/>
            <person name="Morin E."/>
            <person name="Chen J."/>
            <person name="Kohler A."/>
            <person name="Krizsan K."/>
            <person name="Balestrini R."/>
            <person name="Da Silva C."/>
            <person name="Montanini B."/>
            <person name="Hainaut M."/>
            <person name="Levati E."/>
            <person name="Barry K.W."/>
            <person name="Belfiori B."/>
            <person name="Cichocki N."/>
            <person name="Clum A."/>
            <person name="Dockter R.B."/>
            <person name="Fauchery L."/>
            <person name="Guy J."/>
            <person name="Iotti M."/>
            <person name="Le Tacon F."/>
            <person name="Lindquist E.A."/>
            <person name="Lipzen A."/>
            <person name="Malagnac F."/>
            <person name="Mello A."/>
            <person name="Molinier V."/>
            <person name="Miyauchi S."/>
            <person name="Poulain J."/>
            <person name="Riccioni C."/>
            <person name="Rubini A."/>
            <person name="Sitrit Y."/>
            <person name="Splivallo R."/>
            <person name="Traeger S."/>
            <person name="Wang M."/>
            <person name="Zifcakova L."/>
            <person name="Wipf D."/>
            <person name="Zambonelli A."/>
            <person name="Paolocci F."/>
            <person name="Nowrousian M."/>
            <person name="Ottonello S."/>
            <person name="Baldrian P."/>
            <person name="Spatafora J.W."/>
            <person name="Henrissat B."/>
            <person name="Nagy L.G."/>
            <person name="Aury J.M."/>
            <person name="Wincker P."/>
            <person name="Grigoriev I.V."/>
            <person name="Bonfante P."/>
            <person name="Martin F.M."/>
        </authorList>
    </citation>
    <scope>NUCLEOTIDE SEQUENCE [LARGE SCALE GENOMIC DNA]</scope>
    <source>
        <strain evidence="9 10">120613-1</strain>
    </source>
</reference>
<dbReference type="Pfam" id="PF00096">
    <property type="entry name" value="zf-C2H2"/>
    <property type="match status" value="1"/>
</dbReference>
<dbReference type="PANTHER" id="PTHR16515:SF66">
    <property type="entry name" value="C2H2-TYPE DOMAIN-CONTAINING PROTEIN"/>
    <property type="match status" value="1"/>
</dbReference>
<keyword evidence="10" id="KW-1185">Reference proteome</keyword>
<dbReference type="PROSITE" id="PS50157">
    <property type="entry name" value="ZINC_FINGER_C2H2_2"/>
    <property type="match status" value="1"/>
</dbReference>
<dbReference type="SMART" id="SM00355">
    <property type="entry name" value="ZnF_C2H2"/>
    <property type="match status" value="3"/>
</dbReference>